<sequence length="304" mass="33046">MGTQYTSYDAVGTKEDVSDIISMITPTKTPFTSLTKSETVHNTYYEWQEDELRATADNAQPEGFTATPVARTPTIMRGNVTQIMSDTFEVSGTNDAVTKYGRGKESAREASKASAALKLDLEAAFTKNDSDMVKPTVASTPRKFAGVQKQIDPDNIVYTGATGTKITEANYLDAAQALYDAGSEASITLVTPTNSRTFAGFTGAAGRSRVINDDSKKIVNAVNLYVSPFGEEKIVLSRHLKAGDTLLFDPAMWARVILQGRNWFRETLAKTGDSLKMMIVGEFGLKHKNQKASALVREMADPNA</sequence>
<dbReference type="AlphaFoldDB" id="E6VL41"/>
<evidence type="ECO:0000313" key="1">
    <source>
        <dbReference type="EMBL" id="ADU44536.1"/>
    </source>
</evidence>
<dbReference type="HOGENOM" id="CLU_073270_0_0_5"/>
<dbReference type="OrthoDB" id="7064574at2"/>
<evidence type="ECO:0000313" key="2">
    <source>
        <dbReference type="Proteomes" id="UP000001402"/>
    </source>
</evidence>
<dbReference type="eggNOG" id="ENOG502ZCEU">
    <property type="taxonomic scope" value="Bacteria"/>
</dbReference>
<protein>
    <submittedName>
        <fullName evidence="1">Putative phage major head protein</fullName>
    </submittedName>
</protein>
<dbReference type="BioCyc" id="RPAL652103:RPDX1_RS14560-MONOMER"/>
<dbReference type="STRING" id="652103.Rpdx1_2955"/>
<dbReference type="Proteomes" id="UP000001402">
    <property type="component" value="Chromosome"/>
</dbReference>
<dbReference type="KEGG" id="rpx:Rpdx1_2955"/>
<gene>
    <name evidence="1" type="ordered locus">Rpdx1_2955</name>
</gene>
<accession>E6VL41</accession>
<dbReference type="InterPro" id="IPR035198">
    <property type="entry name" value="SU10_MCP"/>
</dbReference>
<name>E6VL41_RHOPX</name>
<dbReference type="Pfam" id="PF17236">
    <property type="entry name" value="SU10_MCP"/>
    <property type="match status" value="1"/>
</dbReference>
<organism evidence="1 2">
    <name type="scientific">Rhodopseudomonas palustris (strain DX-1)</name>
    <dbReference type="NCBI Taxonomy" id="652103"/>
    <lineage>
        <taxon>Bacteria</taxon>
        <taxon>Pseudomonadati</taxon>
        <taxon>Pseudomonadota</taxon>
        <taxon>Alphaproteobacteria</taxon>
        <taxon>Hyphomicrobiales</taxon>
        <taxon>Nitrobacteraceae</taxon>
        <taxon>Rhodopseudomonas</taxon>
    </lineage>
</organism>
<reference evidence="1" key="1">
    <citation type="submission" date="2010-12" db="EMBL/GenBank/DDBJ databases">
        <title>Complete sequence of Rhodopseudomonas palustris DX-1.</title>
        <authorList>
            <consortium name="US DOE Joint Genome Institute"/>
            <person name="Lucas S."/>
            <person name="Copeland A."/>
            <person name="Lapidus A."/>
            <person name="Cheng J.-F."/>
            <person name="Goodwin L."/>
            <person name="Pitluck S."/>
            <person name="Misra M."/>
            <person name="Chertkov O."/>
            <person name="Detter J.C."/>
            <person name="Han C."/>
            <person name="Tapia R."/>
            <person name="Land M."/>
            <person name="Hauser L."/>
            <person name="Kyrpides N."/>
            <person name="Ivanova N."/>
            <person name="Ovchinnikova G."/>
            <person name="Logan B."/>
            <person name="Oda Y."/>
            <person name="Harwood C."/>
            <person name="Woyke T."/>
        </authorList>
    </citation>
    <scope>NUCLEOTIDE SEQUENCE [LARGE SCALE GENOMIC DNA]</scope>
    <source>
        <strain evidence="1">DX-1</strain>
    </source>
</reference>
<proteinExistence type="predicted"/>
<dbReference type="EMBL" id="CP002418">
    <property type="protein sequence ID" value="ADU44536.1"/>
    <property type="molecule type" value="Genomic_DNA"/>
</dbReference>